<comment type="caution">
    <text evidence="1">The sequence shown here is derived from an EMBL/GenBank/DDBJ whole genome shotgun (WGS) entry which is preliminary data.</text>
</comment>
<sequence length="35" mass="4046">MILNGEYVDKLTDEELCMIEQLTSLYEMVVASYNS</sequence>
<evidence type="ECO:0000313" key="2">
    <source>
        <dbReference type="Proteomes" id="UP000019365"/>
    </source>
</evidence>
<dbReference type="EMBL" id="ATAX01000006">
    <property type="protein sequence ID" value="EWM55131.1"/>
    <property type="molecule type" value="Genomic_DNA"/>
</dbReference>
<reference evidence="1 2" key="1">
    <citation type="journal article" date="2014" name="PLoS ONE">
        <title>Rumen cellulosomics: divergent fiber-degrading strategies revealed by comparative genome-wide analysis of six ruminococcal strains.</title>
        <authorList>
            <person name="Dassa B."/>
            <person name="Borovok I."/>
            <person name="Ruimy-Israeli V."/>
            <person name="Lamed R."/>
            <person name="Flint H.J."/>
            <person name="Duncan S.H."/>
            <person name="Henrissat B."/>
            <person name="Coutinho P."/>
            <person name="Morrison M."/>
            <person name="Mosoni P."/>
            <person name="Yeoman C.J."/>
            <person name="White B.A."/>
            <person name="Bayer E.A."/>
        </authorList>
    </citation>
    <scope>NUCLEOTIDE SEQUENCE [LARGE SCALE GENOMIC DNA]</scope>
    <source>
        <strain evidence="1 2">007c</strain>
    </source>
</reference>
<proteinExistence type="predicted"/>
<organism evidence="1 2">
    <name type="scientific">Ruminococcus flavefaciens 007c</name>
    <dbReference type="NCBI Taxonomy" id="1341157"/>
    <lineage>
        <taxon>Bacteria</taxon>
        <taxon>Bacillati</taxon>
        <taxon>Bacillota</taxon>
        <taxon>Clostridia</taxon>
        <taxon>Eubacteriales</taxon>
        <taxon>Oscillospiraceae</taxon>
        <taxon>Ruminococcus</taxon>
    </lineage>
</organism>
<keyword evidence="2" id="KW-1185">Reference proteome</keyword>
<dbReference type="Proteomes" id="UP000019365">
    <property type="component" value="Unassembled WGS sequence"/>
</dbReference>
<evidence type="ECO:0000313" key="1">
    <source>
        <dbReference type="EMBL" id="EWM55131.1"/>
    </source>
</evidence>
<protein>
    <submittedName>
        <fullName evidence="1">Uncharacterized protein</fullName>
    </submittedName>
</protein>
<name>W7UJA4_RUMFL</name>
<dbReference type="AlphaFoldDB" id="W7UJA4"/>
<accession>W7UJA4</accession>
<gene>
    <name evidence="1" type="ORF">RF007C_05510</name>
</gene>